<dbReference type="PANTHER" id="PTHR30027:SF3">
    <property type="entry name" value="16S RRNA (URACIL(1498)-N(3))-METHYLTRANSFERASE"/>
    <property type="match status" value="1"/>
</dbReference>
<keyword evidence="5 10" id="KW-0489">Methyltransferase</keyword>
<dbReference type="NCBIfam" id="NF008695">
    <property type="entry name" value="PRK11713.3-3"/>
    <property type="match status" value="1"/>
</dbReference>
<organism evidence="13 14">
    <name type="scientific">Campylobacter sputorum subsp. sputorum</name>
    <dbReference type="NCBI Taxonomy" id="32024"/>
    <lineage>
        <taxon>Bacteria</taxon>
        <taxon>Pseudomonadati</taxon>
        <taxon>Campylobacterota</taxon>
        <taxon>Epsilonproteobacteria</taxon>
        <taxon>Campylobacterales</taxon>
        <taxon>Campylobacteraceae</taxon>
        <taxon>Campylobacter</taxon>
    </lineage>
</organism>
<dbReference type="GeneID" id="93091250"/>
<evidence type="ECO:0000256" key="7">
    <source>
        <dbReference type="ARBA" id="ARBA00022691"/>
    </source>
</evidence>
<evidence type="ECO:0000313" key="14">
    <source>
        <dbReference type="Proteomes" id="UP000254920"/>
    </source>
</evidence>
<dbReference type="AlphaFoldDB" id="A0A381DIU8"/>
<evidence type="ECO:0000256" key="4">
    <source>
        <dbReference type="ARBA" id="ARBA00022552"/>
    </source>
</evidence>
<feature type="domain" description="Ribosomal RNA small subunit methyltransferase E methyltransferase" evidence="11">
    <location>
        <begin position="74"/>
        <end position="214"/>
    </location>
</feature>
<evidence type="ECO:0000313" key="13">
    <source>
        <dbReference type="EMBL" id="SUX10622.1"/>
    </source>
</evidence>
<keyword evidence="6 10" id="KW-0808">Transferase</keyword>
<dbReference type="PANTHER" id="PTHR30027">
    <property type="entry name" value="RIBOSOMAL RNA SMALL SUBUNIT METHYLTRANSFERASE E"/>
    <property type="match status" value="1"/>
</dbReference>
<dbReference type="Pfam" id="PF04452">
    <property type="entry name" value="Methyltrans_RNA"/>
    <property type="match status" value="1"/>
</dbReference>
<dbReference type="Pfam" id="PF20260">
    <property type="entry name" value="PUA_4"/>
    <property type="match status" value="1"/>
</dbReference>
<dbReference type="InterPro" id="IPR029026">
    <property type="entry name" value="tRNA_m1G_MTases_N"/>
</dbReference>
<dbReference type="PIRSF" id="PIRSF015601">
    <property type="entry name" value="MTase_slr0722"/>
    <property type="match status" value="1"/>
</dbReference>
<name>A0A381DIU8_9BACT</name>
<dbReference type="InterPro" id="IPR046886">
    <property type="entry name" value="RsmE_MTase_dom"/>
</dbReference>
<dbReference type="NCBIfam" id="TIGR00046">
    <property type="entry name" value="RsmE family RNA methyltransferase"/>
    <property type="match status" value="1"/>
</dbReference>
<evidence type="ECO:0000256" key="10">
    <source>
        <dbReference type="PIRNR" id="PIRNR015601"/>
    </source>
</evidence>
<dbReference type="STRING" id="32024.GCA_000788295_01238"/>
<dbReference type="GO" id="GO:0005737">
    <property type="term" value="C:cytoplasm"/>
    <property type="evidence" value="ECO:0007669"/>
    <property type="project" value="UniProtKB-SubCell"/>
</dbReference>
<keyword evidence="4 10" id="KW-0698">rRNA processing</keyword>
<keyword evidence="7 10" id="KW-0949">S-adenosyl-L-methionine</keyword>
<evidence type="ECO:0000256" key="8">
    <source>
        <dbReference type="ARBA" id="ARBA00025699"/>
    </source>
</evidence>
<evidence type="ECO:0000256" key="9">
    <source>
        <dbReference type="ARBA" id="ARBA00047944"/>
    </source>
</evidence>
<keyword evidence="14" id="KW-1185">Reference proteome</keyword>
<dbReference type="Gene3D" id="3.40.1280.10">
    <property type="match status" value="1"/>
</dbReference>
<dbReference type="InterPro" id="IPR006700">
    <property type="entry name" value="RsmE"/>
</dbReference>
<comment type="function">
    <text evidence="8 10">Specifically methylates the N3 position of the uracil ring of uridine 1498 (m3U1498) in 16S rRNA. Acts on the fully assembled 30S ribosomal subunit.</text>
</comment>
<evidence type="ECO:0000256" key="3">
    <source>
        <dbReference type="ARBA" id="ARBA00022490"/>
    </source>
</evidence>
<proteinExistence type="inferred from homology"/>
<evidence type="ECO:0000256" key="2">
    <source>
        <dbReference type="ARBA" id="ARBA00005528"/>
    </source>
</evidence>
<gene>
    <name evidence="13" type="primary">rsmE</name>
    <name evidence="13" type="ORF">NCTC12475_00819</name>
</gene>
<comment type="subcellular location">
    <subcellularLocation>
        <location evidence="1 10">Cytoplasm</location>
    </subcellularLocation>
</comment>
<evidence type="ECO:0000256" key="6">
    <source>
        <dbReference type="ARBA" id="ARBA00022679"/>
    </source>
</evidence>
<protein>
    <recommendedName>
        <fullName evidence="10">Ribosomal RNA small subunit methyltransferase E</fullName>
        <ecNumber evidence="10">2.1.1.193</ecNumber>
    </recommendedName>
</protein>
<dbReference type="SUPFAM" id="SSF75217">
    <property type="entry name" value="alpha/beta knot"/>
    <property type="match status" value="1"/>
</dbReference>
<evidence type="ECO:0000259" key="12">
    <source>
        <dbReference type="Pfam" id="PF20260"/>
    </source>
</evidence>
<keyword evidence="3 10" id="KW-0963">Cytoplasm</keyword>
<dbReference type="EC" id="2.1.1.193" evidence="10"/>
<dbReference type="EMBL" id="UFVD01000001">
    <property type="protein sequence ID" value="SUX10622.1"/>
    <property type="molecule type" value="Genomic_DNA"/>
</dbReference>
<dbReference type="InterPro" id="IPR046887">
    <property type="entry name" value="RsmE_PUA-like"/>
</dbReference>
<dbReference type="CDD" id="cd18084">
    <property type="entry name" value="RsmE-like"/>
    <property type="match status" value="1"/>
</dbReference>
<dbReference type="GO" id="GO:0070475">
    <property type="term" value="P:rRNA base methylation"/>
    <property type="evidence" value="ECO:0007669"/>
    <property type="project" value="TreeGrafter"/>
</dbReference>
<feature type="domain" description="Ribosomal RNA small subunit methyltransferase E PUA-like" evidence="12">
    <location>
        <begin position="16"/>
        <end position="60"/>
    </location>
</feature>
<evidence type="ECO:0000256" key="5">
    <source>
        <dbReference type="ARBA" id="ARBA00022603"/>
    </source>
</evidence>
<evidence type="ECO:0000256" key="1">
    <source>
        <dbReference type="ARBA" id="ARBA00004496"/>
    </source>
</evidence>
<dbReference type="Proteomes" id="UP000254920">
    <property type="component" value="Unassembled WGS sequence"/>
</dbReference>
<reference evidence="13 14" key="1">
    <citation type="submission" date="2018-06" db="EMBL/GenBank/DDBJ databases">
        <authorList>
            <consortium name="Pathogen Informatics"/>
            <person name="Doyle S."/>
        </authorList>
    </citation>
    <scope>NUCLEOTIDE SEQUENCE [LARGE SCALE GENOMIC DNA]</scope>
    <source>
        <strain evidence="13 14">NCTC12475</strain>
    </source>
</reference>
<accession>A0A381DIU8</accession>
<comment type="similarity">
    <text evidence="2 10">Belongs to the RNA methyltransferase RsmE family.</text>
</comment>
<evidence type="ECO:0000259" key="11">
    <source>
        <dbReference type="Pfam" id="PF04452"/>
    </source>
</evidence>
<dbReference type="RefSeq" id="WP_089183010.1">
    <property type="nucleotide sequence ID" value="NZ_CP043427.1"/>
</dbReference>
<dbReference type="GO" id="GO:0070042">
    <property type="term" value="F:rRNA (uridine-N3-)-methyltransferase activity"/>
    <property type="evidence" value="ECO:0007669"/>
    <property type="project" value="TreeGrafter"/>
</dbReference>
<dbReference type="InterPro" id="IPR029028">
    <property type="entry name" value="Alpha/beta_knot_MTases"/>
</dbReference>
<comment type="catalytic activity">
    <reaction evidence="9 10">
        <text>uridine(1498) in 16S rRNA + S-adenosyl-L-methionine = N(3)-methyluridine(1498) in 16S rRNA + S-adenosyl-L-homocysteine + H(+)</text>
        <dbReference type="Rhea" id="RHEA:42920"/>
        <dbReference type="Rhea" id="RHEA-COMP:10283"/>
        <dbReference type="Rhea" id="RHEA-COMP:10284"/>
        <dbReference type="ChEBI" id="CHEBI:15378"/>
        <dbReference type="ChEBI" id="CHEBI:57856"/>
        <dbReference type="ChEBI" id="CHEBI:59789"/>
        <dbReference type="ChEBI" id="CHEBI:65315"/>
        <dbReference type="ChEBI" id="CHEBI:74502"/>
        <dbReference type="EC" id="2.1.1.193"/>
    </reaction>
</comment>
<dbReference type="OrthoDB" id="9815641at2"/>
<sequence length="219" mass="25233">MQFLYSNDACNDSIIIKDDQFLHLKARRVKIGDEINIRNLKDELNYVYEISQISKKNMLLNLKSSQKVSNLVSNLSIAWSIVDIKIVEKTLPYLNEMGLKKLILVYAEFSQKNFKFDINRCERILISSCEQCGRNLPLEIEIYPSIEKMLEKYKNITRIDFNGESLNLQKDINEILFIGPEGGFSKNDIEKIPKSHSLNSNFILRSQTAIIGIVGKLLL</sequence>